<gene>
    <name evidence="2" type="ORF">PABY_22080</name>
</gene>
<dbReference type="EMBL" id="AP028907">
    <property type="protein sequence ID" value="BES82641.1"/>
    <property type="molecule type" value="Genomic_DNA"/>
</dbReference>
<name>A0ABM8J0W7_9CREN</name>
<protein>
    <submittedName>
        <fullName evidence="2">Uncharacterized protein</fullName>
    </submittedName>
</protein>
<feature type="transmembrane region" description="Helical" evidence="1">
    <location>
        <begin position="55"/>
        <end position="79"/>
    </location>
</feature>
<evidence type="ECO:0000313" key="2">
    <source>
        <dbReference type="EMBL" id="BES82641.1"/>
    </source>
</evidence>
<sequence length="163" mass="17470">MEPVMAPRRAKRRIALSAPRGTITLAGIFSALATVLPVLLLNLGLNPALAEKVFIAMYLVGLPIVVSAVYQLYGLAVAVSEACGMGRPSALGFLVGVFPLGYVIPLYYVLQMLARCKSLEGKINATPIDIMLNIITFGLHSAMYAALFNKVVDMALEGLDKPY</sequence>
<keyword evidence="1" id="KW-0472">Membrane</keyword>
<feature type="transmembrane region" description="Helical" evidence="1">
    <location>
        <begin position="130"/>
        <end position="148"/>
    </location>
</feature>
<proteinExistence type="predicted"/>
<evidence type="ECO:0000313" key="3">
    <source>
        <dbReference type="Proteomes" id="UP001341135"/>
    </source>
</evidence>
<accession>A0ABM8J0W7</accession>
<evidence type="ECO:0000256" key="1">
    <source>
        <dbReference type="SAM" id="Phobius"/>
    </source>
</evidence>
<keyword evidence="3" id="KW-1185">Reference proteome</keyword>
<keyword evidence="1" id="KW-0812">Transmembrane</keyword>
<feature type="transmembrane region" description="Helical" evidence="1">
    <location>
        <begin position="21"/>
        <end position="43"/>
    </location>
</feature>
<dbReference type="Proteomes" id="UP001341135">
    <property type="component" value="Chromosome"/>
</dbReference>
<organism evidence="2 3">
    <name type="scientific">Pyrodictium abyssi</name>
    <dbReference type="NCBI Taxonomy" id="54256"/>
    <lineage>
        <taxon>Archaea</taxon>
        <taxon>Thermoproteota</taxon>
        <taxon>Thermoprotei</taxon>
        <taxon>Desulfurococcales</taxon>
        <taxon>Pyrodictiaceae</taxon>
        <taxon>Pyrodictium</taxon>
    </lineage>
</organism>
<keyword evidence="1" id="KW-1133">Transmembrane helix</keyword>
<reference evidence="2 3" key="1">
    <citation type="submission" date="2023-09" db="EMBL/GenBank/DDBJ databases">
        <title>Pyrofollis japonicus gen. nov. sp. nov., a novel member of the family Pyrodictiaceae isolated from the Iheya North hydrothermal field.</title>
        <authorList>
            <person name="Miyazaki U."/>
            <person name="Sanari M."/>
            <person name="Tame A."/>
            <person name="Kitajima M."/>
            <person name="Okamoto A."/>
            <person name="Sawayama S."/>
            <person name="Miyazaki J."/>
            <person name="Takai K."/>
            <person name="Nakagawa S."/>
        </authorList>
    </citation>
    <scope>NUCLEOTIDE SEQUENCE [LARGE SCALE GENOMIC DNA]</scope>
    <source>
        <strain evidence="2 3">AV2</strain>
    </source>
</reference>
<feature type="transmembrane region" description="Helical" evidence="1">
    <location>
        <begin position="91"/>
        <end position="110"/>
    </location>
</feature>